<dbReference type="Proteomes" id="UP001050975">
    <property type="component" value="Unassembled WGS sequence"/>
</dbReference>
<dbReference type="InterPro" id="IPR017941">
    <property type="entry name" value="Rieske_2Fe-2S"/>
</dbReference>
<dbReference type="Gene3D" id="2.102.10.10">
    <property type="entry name" value="Rieske [2Fe-2S] iron-sulphur domain"/>
    <property type="match status" value="1"/>
</dbReference>
<organism evidence="7 8">
    <name type="scientific">Microseira wollei NIES-4236</name>
    <dbReference type="NCBI Taxonomy" id="2530354"/>
    <lineage>
        <taxon>Bacteria</taxon>
        <taxon>Bacillati</taxon>
        <taxon>Cyanobacteriota</taxon>
        <taxon>Cyanophyceae</taxon>
        <taxon>Oscillatoriophycideae</taxon>
        <taxon>Aerosakkonematales</taxon>
        <taxon>Aerosakkonemataceae</taxon>
        <taxon>Microseira</taxon>
    </lineage>
</organism>
<evidence type="ECO:0000256" key="1">
    <source>
        <dbReference type="ARBA" id="ARBA00022714"/>
    </source>
</evidence>
<dbReference type="InterPro" id="IPR050584">
    <property type="entry name" value="Cholesterol_7-desaturase"/>
</dbReference>
<evidence type="ECO:0000313" key="8">
    <source>
        <dbReference type="Proteomes" id="UP001050975"/>
    </source>
</evidence>
<dbReference type="GO" id="GO:0051537">
    <property type="term" value="F:2 iron, 2 sulfur cluster binding"/>
    <property type="evidence" value="ECO:0007669"/>
    <property type="project" value="UniProtKB-KW"/>
</dbReference>
<evidence type="ECO:0000259" key="6">
    <source>
        <dbReference type="PROSITE" id="PS51296"/>
    </source>
</evidence>
<dbReference type="InterPro" id="IPR036922">
    <property type="entry name" value="Rieske_2Fe-2S_sf"/>
</dbReference>
<name>A0AAV3XC04_9CYAN</name>
<dbReference type="PROSITE" id="PS51296">
    <property type="entry name" value="RIESKE"/>
    <property type="match status" value="1"/>
</dbReference>
<keyword evidence="3" id="KW-0560">Oxidoreductase</keyword>
<dbReference type="EMBL" id="BLAY01000040">
    <property type="protein sequence ID" value="GET38171.1"/>
    <property type="molecule type" value="Genomic_DNA"/>
</dbReference>
<evidence type="ECO:0000256" key="2">
    <source>
        <dbReference type="ARBA" id="ARBA00022723"/>
    </source>
</evidence>
<dbReference type="GO" id="GO:0046872">
    <property type="term" value="F:metal ion binding"/>
    <property type="evidence" value="ECO:0007669"/>
    <property type="project" value="UniProtKB-KW"/>
</dbReference>
<evidence type="ECO:0000256" key="3">
    <source>
        <dbReference type="ARBA" id="ARBA00023002"/>
    </source>
</evidence>
<evidence type="ECO:0000256" key="4">
    <source>
        <dbReference type="ARBA" id="ARBA00023004"/>
    </source>
</evidence>
<evidence type="ECO:0000256" key="5">
    <source>
        <dbReference type="ARBA" id="ARBA00023014"/>
    </source>
</evidence>
<dbReference type="PANTHER" id="PTHR21266">
    <property type="entry name" value="IRON-SULFUR DOMAIN CONTAINING PROTEIN"/>
    <property type="match status" value="1"/>
</dbReference>
<dbReference type="SUPFAM" id="SSF50022">
    <property type="entry name" value="ISP domain"/>
    <property type="match status" value="1"/>
</dbReference>
<sequence>MGGRIVARSCARLCFNLIFMSLNKPHSTFNNPTQFIQGWYWALPSRELKVGRVRAVTLLGRNLAIYRGVSGQVVAVDAYCPHMGAHLAEGKVDGDGIRCFFHNWKYDANGICVDIPSLEKPLPVSIKTWHTAEQYGLIWVWVGEEKPYLLPFVPELEQADCDYILGTRFIKNCHPNVLLINGIDAHHFNTVHNLPLEIVFDSKELNPNAIAFSNTTKGGDDSWLIRLIRPLYQNEVTYSMCYWYGSTGTVTLGPDFLHFYIVFALRTIEGGKTEGQTVLITPKRDGCLGWGINRGLLWLTQQVGNYFAKGDTQVFQTIQFDLKTPTKADRSILEFIQHFNRQKALTWKTWESVENVENSDRNYPPTSLVL</sequence>
<protein>
    <submittedName>
        <fullName evidence="7">Rieske (2Fe-2S) domain-containing protein</fullName>
    </submittedName>
</protein>
<dbReference type="GO" id="GO:0004497">
    <property type="term" value="F:monooxygenase activity"/>
    <property type="evidence" value="ECO:0007669"/>
    <property type="project" value="UniProtKB-ARBA"/>
</dbReference>
<dbReference type="SUPFAM" id="SSF55961">
    <property type="entry name" value="Bet v1-like"/>
    <property type="match status" value="1"/>
</dbReference>
<keyword evidence="5" id="KW-0411">Iron-sulfur</keyword>
<keyword evidence="8" id="KW-1185">Reference proteome</keyword>
<keyword evidence="1" id="KW-0001">2Fe-2S</keyword>
<keyword evidence="4" id="KW-0408">Iron</keyword>
<accession>A0AAV3XC04</accession>
<dbReference type="PANTHER" id="PTHR21266:SF60">
    <property type="entry name" value="3-KETOSTEROID-9-ALPHA-MONOOXYGENASE, OXYGENASE COMPONENT"/>
    <property type="match status" value="1"/>
</dbReference>
<feature type="domain" description="Rieske" evidence="6">
    <location>
        <begin position="39"/>
        <end position="140"/>
    </location>
</feature>
<dbReference type="AlphaFoldDB" id="A0AAV3XC04"/>
<evidence type="ECO:0000313" key="7">
    <source>
        <dbReference type="EMBL" id="GET38171.1"/>
    </source>
</evidence>
<gene>
    <name evidence="7" type="ORF">MiSe_29250</name>
</gene>
<dbReference type="GO" id="GO:0016705">
    <property type="term" value="F:oxidoreductase activity, acting on paired donors, with incorporation or reduction of molecular oxygen"/>
    <property type="evidence" value="ECO:0007669"/>
    <property type="project" value="UniProtKB-ARBA"/>
</dbReference>
<dbReference type="Pfam" id="PF00355">
    <property type="entry name" value="Rieske"/>
    <property type="match status" value="1"/>
</dbReference>
<proteinExistence type="predicted"/>
<reference evidence="7" key="1">
    <citation type="submission" date="2019-10" db="EMBL/GenBank/DDBJ databases">
        <title>Draft genome sequece of Microseira wollei NIES-4236.</title>
        <authorList>
            <person name="Yamaguchi H."/>
            <person name="Suzuki S."/>
            <person name="Kawachi M."/>
        </authorList>
    </citation>
    <scope>NUCLEOTIDE SEQUENCE</scope>
    <source>
        <strain evidence="7">NIES-4236</strain>
    </source>
</reference>
<dbReference type="CDD" id="cd03469">
    <property type="entry name" value="Rieske_RO_Alpha_N"/>
    <property type="match status" value="1"/>
</dbReference>
<comment type="caution">
    <text evidence="7">The sequence shown here is derived from an EMBL/GenBank/DDBJ whole genome shotgun (WGS) entry which is preliminary data.</text>
</comment>
<keyword evidence="2" id="KW-0479">Metal-binding</keyword>